<gene>
    <name evidence="9" type="ORF">ACFO4L_09220</name>
</gene>
<dbReference type="Pfam" id="PF01757">
    <property type="entry name" value="Acyl_transf_3"/>
    <property type="match status" value="1"/>
</dbReference>
<organism evidence="9 10">
    <name type="scientific">Bacillus daqingensis</name>
    <dbReference type="NCBI Taxonomy" id="872396"/>
    <lineage>
        <taxon>Bacteria</taxon>
        <taxon>Bacillati</taxon>
        <taxon>Bacillota</taxon>
        <taxon>Bacilli</taxon>
        <taxon>Bacillales</taxon>
        <taxon>Bacillaceae</taxon>
        <taxon>Bacillus</taxon>
    </lineage>
</organism>
<dbReference type="Proteomes" id="UP001595896">
    <property type="component" value="Unassembled WGS sequence"/>
</dbReference>
<accession>A0ABV9NXB8</accession>
<evidence type="ECO:0000256" key="6">
    <source>
        <dbReference type="ARBA" id="ARBA00023136"/>
    </source>
</evidence>
<feature type="domain" description="Acyltransferase 3" evidence="8">
    <location>
        <begin position="12"/>
        <end position="325"/>
    </location>
</feature>
<feature type="transmembrane region" description="Helical" evidence="7">
    <location>
        <begin position="85"/>
        <end position="108"/>
    </location>
</feature>
<reference evidence="10" key="1">
    <citation type="journal article" date="2019" name="Int. J. Syst. Evol. Microbiol.">
        <title>The Global Catalogue of Microorganisms (GCM) 10K type strain sequencing project: providing services to taxonomists for standard genome sequencing and annotation.</title>
        <authorList>
            <consortium name="The Broad Institute Genomics Platform"/>
            <consortium name="The Broad Institute Genome Sequencing Center for Infectious Disease"/>
            <person name="Wu L."/>
            <person name="Ma J."/>
        </authorList>
    </citation>
    <scope>NUCLEOTIDE SEQUENCE [LARGE SCALE GENOMIC DNA]</scope>
    <source>
        <strain evidence="10">JCM 12165</strain>
    </source>
</reference>
<dbReference type="GO" id="GO:0016746">
    <property type="term" value="F:acyltransferase activity"/>
    <property type="evidence" value="ECO:0007669"/>
    <property type="project" value="UniProtKB-KW"/>
</dbReference>
<feature type="transmembrane region" description="Helical" evidence="7">
    <location>
        <begin position="12"/>
        <end position="31"/>
    </location>
</feature>
<keyword evidence="5 7" id="KW-1133">Transmembrane helix</keyword>
<evidence type="ECO:0000313" key="9">
    <source>
        <dbReference type="EMBL" id="MFC4736762.1"/>
    </source>
</evidence>
<feature type="transmembrane region" description="Helical" evidence="7">
    <location>
        <begin position="149"/>
        <end position="168"/>
    </location>
</feature>
<sequence>MNNKKVIDEVFWIRAVSCLAVVMVHAVYKGLEQNGPHVSQVEEYILIAVRFAAFFGTPAFIFISELLLAYAYPRGLPRGFFRKRVIFLLAPFISISVLYAIAAASTWQEAGRNALLNVFAGNFTTYFILVIFQFYILHMLFHRLLARCNPWLMLTIALMMTVSYLGYFNLTEPPPGDVWAYIWNRGHWLGIPGWVFYFVLGYYAGASYDVIKQRLRKMKPWVIVFPLGSLLLVFLLVRFEIIDTVSSKRIDNIAYTVGMIVLLAWIAQRVTRVPAFILTISAYSFQIYLLHRFILLWLPHMEALPIIVYTLLAAVLAVLGSMLITFLLGFVPGSYYIIGKKLPVPYRSRPIERK</sequence>
<comment type="caution">
    <text evidence="9">The sequence shown here is derived from an EMBL/GenBank/DDBJ whole genome shotgun (WGS) entry which is preliminary data.</text>
</comment>
<feature type="transmembrane region" description="Helical" evidence="7">
    <location>
        <begin position="275"/>
        <end position="294"/>
    </location>
</feature>
<evidence type="ECO:0000256" key="4">
    <source>
        <dbReference type="ARBA" id="ARBA00022692"/>
    </source>
</evidence>
<protein>
    <submittedName>
        <fullName evidence="9">Acyltransferase family protein</fullName>
    </submittedName>
</protein>
<feature type="transmembrane region" description="Helical" evidence="7">
    <location>
        <begin position="220"/>
        <end position="241"/>
    </location>
</feature>
<keyword evidence="3" id="KW-1003">Cell membrane</keyword>
<proteinExistence type="inferred from homology"/>
<keyword evidence="10" id="KW-1185">Reference proteome</keyword>
<dbReference type="RefSeq" id="WP_377909377.1">
    <property type="nucleotide sequence ID" value="NZ_JBHSGK010000008.1"/>
</dbReference>
<keyword evidence="9" id="KW-0012">Acyltransferase</keyword>
<evidence type="ECO:0000259" key="8">
    <source>
        <dbReference type="Pfam" id="PF01757"/>
    </source>
</evidence>
<evidence type="ECO:0000256" key="7">
    <source>
        <dbReference type="SAM" id="Phobius"/>
    </source>
</evidence>
<evidence type="ECO:0000256" key="5">
    <source>
        <dbReference type="ARBA" id="ARBA00022989"/>
    </source>
</evidence>
<feature type="transmembrane region" description="Helical" evidence="7">
    <location>
        <begin position="306"/>
        <end position="331"/>
    </location>
</feature>
<dbReference type="EMBL" id="JBHSGK010000008">
    <property type="protein sequence ID" value="MFC4736762.1"/>
    <property type="molecule type" value="Genomic_DNA"/>
</dbReference>
<evidence type="ECO:0000313" key="10">
    <source>
        <dbReference type="Proteomes" id="UP001595896"/>
    </source>
</evidence>
<name>A0ABV9NXB8_9BACI</name>
<feature type="transmembrane region" description="Helical" evidence="7">
    <location>
        <begin position="51"/>
        <end position="73"/>
    </location>
</feature>
<evidence type="ECO:0000256" key="2">
    <source>
        <dbReference type="ARBA" id="ARBA00007400"/>
    </source>
</evidence>
<feature type="transmembrane region" description="Helical" evidence="7">
    <location>
        <begin position="188"/>
        <end position="208"/>
    </location>
</feature>
<feature type="transmembrane region" description="Helical" evidence="7">
    <location>
        <begin position="253"/>
        <end position="268"/>
    </location>
</feature>
<feature type="transmembrane region" description="Helical" evidence="7">
    <location>
        <begin position="114"/>
        <end position="137"/>
    </location>
</feature>
<keyword evidence="6 7" id="KW-0472">Membrane</keyword>
<evidence type="ECO:0000256" key="1">
    <source>
        <dbReference type="ARBA" id="ARBA00004651"/>
    </source>
</evidence>
<keyword evidence="9" id="KW-0808">Transferase</keyword>
<comment type="similarity">
    <text evidence="2">Belongs to the acyltransferase 3 family.</text>
</comment>
<keyword evidence="4 7" id="KW-0812">Transmembrane</keyword>
<dbReference type="InterPro" id="IPR002656">
    <property type="entry name" value="Acyl_transf_3_dom"/>
</dbReference>
<comment type="subcellular location">
    <subcellularLocation>
        <location evidence="1">Cell membrane</location>
        <topology evidence="1">Multi-pass membrane protein</topology>
    </subcellularLocation>
</comment>
<dbReference type="PANTHER" id="PTHR40074:SF2">
    <property type="entry name" value="O-ACETYLTRANSFERASE WECH"/>
    <property type="match status" value="1"/>
</dbReference>
<evidence type="ECO:0000256" key="3">
    <source>
        <dbReference type="ARBA" id="ARBA00022475"/>
    </source>
</evidence>
<dbReference type="PANTHER" id="PTHR40074">
    <property type="entry name" value="O-ACETYLTRANSFERASE WECH"/>
    <property type="match status" value="1"/>
</dbReference>